<dbReference type="EMBL" id="WOTE01000003">
    <property type="protein sequence ID" value="NHO39458.1"/>
    <property type="molecule type" value="Genomic_DNA"/>
</dbReference>
<reference evidence="3" key="2">
    <citation type="submission" date="2014-09" db="EMBL/GenBank/DDBJ databases">
        <authorList>
            <person name="Illeghems K.G."/>
        </authorList>
    </citation>
    <scope>NUCLEOTIDE SEQUENCE [LARGE SCALE GENOMIC DNA]</scope>
    <source>
        <strain evidence="3">LMG 23848T</strain>
    </source>
</reference>
<reference evidence="2 4" key="3">
    <citation type="journal article" date="2020" name="Int. J. Syst. Evol. Microbiol.">
        <title>Novel acetic acid bacteria from cider fermentations: Acetobacter conturbans sp. nov. and Acetobacter fallax sp. nov.</title>
        <authorList>
            <person name="Sombolestani A.S."/>
            <person name="Cleenwerck I."/>
            <person name="Cnockaert M."/>
            <person name="Borremans W."/>
            <person name="Wieme A.D."/>
            <person name="De Vuyst L."/>
            <person name="Vandamme P."/>
        </authorList>
    </citation>
    <scope>NUCLEOTIDE SEQUENCE [LARGE SCALE GENOMIC DNA]</scope>
    <source>
        <strain evidence="2 4">LMG 23848</strain>
    </source>
</reference>
<dbReference type="OrthoDB" id="7222761at2"/>
<sequence length="65" mass="7366">MTEWGTGHEPDPEELVDFMTTEGCGPVRVPHIELHPIPLHAPEEGLLDEEILPLFRDWQRGPKVA</sequence>
<dbReference type="PATRIC" id="fig|431306.5.peg.862"/>
<evidence type="ECO:0000313" key="1">
    <source>
        <dbReference type="EMBL" id="CEF54601.1"/>
    </source>
</evidence>
<reference evidence="1" key="1">
    <citation type="submission" date="2014-09" db="EMBL/GenBank/DDBJ databases">
        <authorList>
            <person name="Magalhaes I.L.F."/>
            <person name="Oliveira U."/>
            <person name="Santos F.R."/>
            <person name="Vidigal T.H.D.A."/>
            <person name="Brescovit A.D."/>
            <person name="Santos A.J."/>
        </authorList>
    </citation>
    <scope>NUCLEOTIDE SEQUENCE</scope>
    <source>
        <strain evidence="1">LMG 23848T</strain>
    </source>
</reference>
<dbReference type="Proteomes" id="UP000068250">
    <property type="component" value="Chromosome I"/>
</dbReference>
<evidence type="ECO:0000313" key="4">
    <source>
        <dbReference type="Proteomes" id="UP000657200"/>
    </source>
</evidence>
<accession>A0A0U5F2P8</accession>
<protein>
    <submittedName>
        <fullName evidence="1">Uncharacterized protein</fullName>
    </submittedName>
</protein>
<organism evidence="1 3">
    <name type="scientific">Acetobacter ghanensis</name>
    <dbReference type="NCBI Taxonomy" id="431306"/>
    <lineage>
        <taxon>Bacteria</taxon>
        <taxon>Pseudomonadati</taxon>
        <taxon>Pseudomonadota</taxon>
        <taxon>Alphaproteobacteria</taxon>
        <taxon>Acetobacterales</taxon>
        <taxon>Acetobacteraceae</taxon>
        <taxon>Acetobacter</taxon>
    </lineage>
</organism>
<proteinExistence type="predicted"/>
<gene>
    <name evidence="1" type="ORF">AGA_871</name>
    <name evidence="2" type="ORF">GOB80_07110</name>
</gene>
<name>A0A0U5F2P8_9PROT</name>
<dbReference type="STRING" id="431306.AGA_871"/>
<evidence type="ECO:0000313" key="2">
    <source>
        <dbReference type="EMBL" id="NHO39458.1"/>
    </source>
</evidence>
<dbReference type="EMBL" id="LN609302">
    <property type="protein sequence ID" value="CEF54601.1"/>
    <property type="molecule type" value="Genomic_DNA"/>
</dbReference>
<evidence type="ECO:0000313" key="3">
    <source>
        <dbReference type="Proteomes" id="UP000068250"/>
    </source>
</evidence>
<keyword evidence="4" id="KW-1185">Reference proteome</keyword>
<dbReference type="RefSeq" id="WP_157065294.1">
    <property type="nucleotide sequence ID" value="NZ_LN609302.1"/>
</dbReference>
<dbReference type="AlphaFoldDB" id="A0A0U5F2P8"/>
<dbReference type="Proteomes" id="UP000657200">
    <property type="component" value="Unassembled WGS sequence"/>
</dbReference>